<name>A0AAE4LJ33_9BACT</name>
<dbReference type="InterPro" id="IPR035386">
    <property type="entry name" value="Arm-DNA-bind_5"/>
</dbReference>
<dbReference type="Pfam" id="PF00589">
    <property type="entry name" value="Phage_integrase"/>
    <property type="match status" value="1"/>
</dbReference>
<evidence type="ECO:0000256" key="2">
    <source>
        <dbReference type="ARBA" id="ARBA00023125"/>
    </source>
</evidence>
<reference evidence="5" key="1">
    <citation type="submission" date="2023-10" db="EMBL/GenBank/DDBJ databases">
        <title>Genome Sequence of the Bacteria from From Gut Wall in Crohn's Disease.</title>
        <authorList>
            <person name="Rodriguez-Palacios A."/>
        </authorList>
    </citation>
    <scope>NUCLEOTIDE SEQUENCE</scope>
    <source>
        <strain evidence="5">CavFT-hAR58</strain>
    </source>
</reference>
<dbReference type="AlphaFoldDB" id="A0AAE4LJ33"/>
<dbReference type="CDD" id="cd01185">
    <property type="entry name" value="INTN1_C_like"/>
    <property type="match status" value="1"/>
</dbReference>
<evidence type="ECO:0000256" key="1">
    <source>
        <dbReference type="ARBA" id="ARBA00008857"/>
    </source>
</evidence>
<accession>A0AAE4LJ33</accession>
<dbReference type="Proteomes" id="UP001181347">
    <property type="component" value="Unassembled WGS sequence"/>
</dbReference>
<evidence type="ECO:0000313" key="6">
    <source>
        <dbReference type="Proteomes" id="UP001181347"/>
    </source>
</evidence>
<dbReference type="GO" id="GO:0006310">
    <property type="term" value="P:DNA recombination"/>
    <property type="evidence" value="ECO:0007669"/>
    <property type="project" value="UniProtKB-KW"/>
</dbReference>
<feature type="domain" description="Tyr recombinase" evidence="4">
    <location>
        <begin position="220"/>
        <end position="394"/>
    </location>
</feature>
<organism evidence="5 6">
    <name type="scientific">Alistipes finegoldii</name>
    <dbReference type="NCBI Taxonomy" id="214856"/>
    <lineage>
        <taxon>Bacteria</taxon>
        <taxon>Pseudomonadati</taxon>
        <taxon>Bacteroidota</taxon>
        <taxon>Bacteroidia</taxon>
        <taxon>Bacteroidales</taxon>
        <taxon>Rikenellaceae</taxon>
        <taxon>Alistipes</taxon>
    </lineage>
</organism>
<evidence type="ECO:0000256" key="3">
    <source>
        <dbReference type="ARBA" id="ARBA00023172"/>
    </source>
</evidence>
<dbReference type="InterPro" id="IPR010998">
    <property type="entry name" value="Integrase_recombinase_N"/>
</dbReference>
<dbReference type="EMBL" id="JAWDES010000004">
    <property type="protein sequence ID" value="MDU0259023.1"/>
    <property type="molecule type" value="Genomic_DNA"/>
</dbReference>
<dbReference type="PANTHER" id="PTHR30349">
    <property type="entry name" value="PHAGE INTEGRASE-RELATED"/>
    <property type="match status" value="1"/>
</dbReference>
<dbReference type="GO" id="GO:0015074">
    <property type="term" value="P:DNA integration"/>
    <property type="evidence" value="ECO:0007669"/>
    <property type="project" value="InterPro"/>
</dbReference>
<sequence>MDISTFSILFIIQKGKTNQEGKAPILARITINKQMVHISTRQSVPPQRWLPKECKTIGLTKEEKQINRFLEDFKGLIYSKYNELLLLGEVITADKLKQAISSKGEKCISLLDLYDDFLSDYAQLVGHKTSKRTYDKYALVRNRLAQYLRESYNLSDIPLRDISPKFISGFDTFLRTTYQVANNHAMKMMQKFRTIYQTAIDNGWVQKSPFASVKIHFDIVDRGFLSKQELVAIIQKPMTSKRLDQVRDVFVFCCFCGLAYCDVAGLTEENLVEGDDGKVWLRTRRQKTDTSVDVPLLEIPLMILQKYKGQLTAGKLLPVPSNQKCNDYLKEIAAICGIDKELTFHMARHTFSTTVTLSNGVPIETVSKMLGHRNIRTTQIYAKVIHDKVSADMDALAERLNSTMPSLPPIRETKVVQLAAHSTLSKVDRRVAARI</sequence>
<dbReference type="InterPro" id="IPR050090">
    <property type="entry name" value="Tyrosine_recombinase_XerCD"/>
</dbReference>
<keyword evidence="2" id="KW-0238">DNA-binding</keyword>
<dbReference type="InterPro" id="IPR013762">
    <property type="entry name" value="Integrase-like_cat_sf"/>
</dbReference>
<protein>
    <submittedName>
        <fullName evidence="5">Site-specific integrase</fullName>
    </submittedName>
</protein>
<keyword evidence="3" id="KW-0233">DNA recombination</keyword>
<evidence type="ECO:0000313" key="5">
    <source>
        <dbReference type="EMBL" id="MDU0259023.1"/>
    </source>
</evidence>
<dbReference type="PROSITE" id="PS51898">
    <property type="entry name" value="TYR_RECOMBINASE"/>
    <property type="match status" value="1"/>
</dbReference>
<proteinExistence type="inferred from homology"/>
<gene>
    <name evidence="5" type="ORF">RVH17_02680</name>
</gene>
<dbReference type="RefSeq" id="WP_237958831.1">
    <property type="nucleotide sequence ID" value="NZ_JAKNDZ010000006.1"/>
</dbReference>
<dbReference type="Pfam" id="PF17293">
    <property type="entry name" value="Arm-DNA-bind_5"/>
    <property type="match status" value="1"/>
</dbReference>
<dbReference type="Gene3D" id="1.10.443.10">
    <property type="entry name" value="Intergrase catalytic core"/>
    <property type="match status" value="1"/>
</dbReference>
<dbReference type="Gene3D" id="1.10.150.130">
    <property type="match status" value="1"/>
</dbReference>
<dbReference type="InterPro" id="IPR025269">
    <property type="entry name" value="SAM-like_dom"/>
</dbReference>
<dbReference type="Pfam" id="PF13102">
    <property type="entry name" value="Phage_int_SAM_5"/>
    <property type="match status" value="1"/>
</dbReference>
<dbReference type="PANTHER" id="PTHR30349:SF64">
    <property type="entry name" value="PROPHAGE INTEGRASE INTD-RELATED"/>
    <property type="match status" value="1"/>
</dbReference>
<comment type="similarity">
    <text evidence="1">Belongs to the 'phage' integrase family.</text>
</comment>
<dbReference type="InterPro" id="IPR002104">
    <property type="entry name" value="Integrase_catalytic"/>
</dbReference>
<evidence type="ECO:0000259" key="4">
    <source>
        <dbReference type="PROSITE" id="PS51898"/>
    </source>
</evidence>
<comment type="caution">
    <text evidence="5">The sequence shown here is derived from an EMBL/GenBank/DDBJ whole genome shotgun (WGS) entry which is preliminary data.</text>
</comment>
<dbReference type="InterPro" id="IPR011010">
    <property type="entry name" value="DNA_brk_join_enz"/>
</dbReference>
<dbReference type="SUPFAM" id="SSF56349">
    <property type="entry name" value="DNA breaking-rejoining enzymes"/>
    <property type="match status" value="1"/>
</dbReference>
<dbReference type="GO" id="GO:0003677">
    <property type="term" value="F:DNA binding"/>
    <property type="evidence" value="ECO:0007669"/>
    <property type="project" value="UniProtKB-KW"/>
</dbReference>